<keyword evidence="3" id="KW-1185">Reference proteome</keyword>
<sequence length="361" mass="42874">MTKTCKRCLLTTRVPGVNFDNDGVCNLCREWEMQTEDRQKQESKRAAQRRDLEETLRNPSGQSEYDCILSFSGGKDSCYLLYKLVKEYNLRVLAYTSDFDIPPNTWDNIRRTVAHLNVDHYVQTPSKELYKRFIRYLLCNQSRRGAVHTVCYFWLDIREGDILSLAMEKNIPLIVTGYSPGQPDPERMLYEMPQERISQEDWIPHELFEKGLFNDSEQSLFWNPHRYGHDAKFPRIIAPFHVWDYNQEEVMERVVELGLAKNRWYVNPVLSNFTLNWLFIYSDLKNLGYNPYKPEFSQLIREGKARRSVWRVLFFLMDFMAQNKVLLGRHIERSLQWLDLQPDELRIQDNETGCVAKIDGW</sequence>
<comment type="caution">
    <text evidence="2">The sequence shown here is derived from an EMBL/GenBank/DDBJ whole genome shotgun (WGS) entry which is preliminary data.</text>
</comment>
<dbReference type="Proteomes" id="UP000623440">
    <property type="component" value="Unassembled WGS sequence"/>
</dbReference>
<accession>A0ABR8DW22</accession>
<gene>
    <name evidence="2" type="ORF">H6G97_30420</name>
</gene>
<protein>
    <recommendedName>
        <fullName evidence="4">N-acetyl sugar amidotransferase</fullName>
    </recommendedName>
</protein>
<dbReference type="Gene3D" id="3.40.50.620">
    <property type="entry name" value="HUPs"/>
    <property type="match status" value="1"/>
</dbReference>
<name>A0ABR8DW22_9NOSO</name>
<dbReference type="RefSeq" id="WP_190944195.1">
    <property type="nucleotide sequence ID" value="NZ_JACJSI010000106.1"/>
</dbReference>
<feature type="compositionally biased region" description="Basic and acidic residues" evidence="1">
    <location>
        <begin position="38"/>
        <end position="56"/>
    </location>
</feature>
<evidence type="ECO:0000313" key="2">
    <source>
        <dbReference type="EMBL" id="MBD2533634.1"/>
    </source>
</evidence>
<dbReference type="SUPFAM" id="SSF52402">
    <property type="entry name" value="Adenine nucleotide alpha hydrolases-like"/>
    <property type="match status" value="1"/>
</dbReference>
<evidence type="ECO:0000313" key="3">
    <source>
        <dbReference type="Proteomes" id="UP000623440"/>
    </source>
</evidence>
<organism evidence="2 3">
    <name type="scientific">Nostoc flagelliforme FACHB-838</name>
    <dbReference type="NCBI Taxonomy" id="2692904"/>
    <lineage>
        <taxon>Bacteria</taxon>
        <taxon>Bacillati</taxon>
        <taxon>Cyanobacteriota</taxon>
        <taxon>Cyanophyceae</taxon>
        <taxon>Nostocales</taxon>
        <taxon>Nostocaceae</taxon>
        <taxon>Nostoc</taxon>
    </lineage>
</organism>
<evidence type="ECO:0008006" key="4">
    <source>
        <dbReference type="Google" id="ProtNLM"/>
    </source>
</evidence>
<evidence type="ECO:0000256" key="1">
    <source>
        <dbReference type="SAM" id="MobiDB-lite"/>
    </source>
</evidence>
<dbReference type="InterPro" id="IPR014729">
    <property type="entry name" value="Rossmann-like_a/b/a_fold"/>
</dbReference>
<dbReference type="EMBL" id="JACJSI010000106">
    <property type="protein sequence ID" value="MBD2533634.1"/>
    <property type="molecule type" value="Genomic_DNA"/>
</dbReference>
<feature type="region of interest" description="Disordered" evidence="1">
    <location>
        <begin position="38"/>
        <end position="60"/>
    </location>
</feature>
<reference evidence="2 3" key="1">
    <citation type="journal article" date="2020" name="ISME J.">
        <title>Comparative genomics reveals insights into cyanobacterial evolution and habitat adaptation.</title>
        <authorList>
            <person name="Chen M.Y."/>
            <person name="Teng W.K."/>
            <person name="Zhao L."/>
            <person name="Hu C.X."/>
            <person name="Zhou Y.K."/>
            <person name="Han B.P."/>
            <person name="Song L.R."/>
            <person name="Shu W.S."/>
        </authorList>
    </citation>
    <scope>NUCLEOTIDE SEQUENCE [LARGE SCALE GENOMIC DNA]</scope>
    <source>
        <strain evidence="2 3">FACHB-838</strain>
    </source>
</reference>
<proteinExistence type="predicted"/>